<dbReference type="Pfam" id="PF02775">
    <property type="entry name" value="TPP_enzyme_C"/>
    <property type="match status" value="1"/>
</dbReference>
<evidence type="ECO:0000259" key="5">
    <source>
        <dbReference type="Pfam" id="PF02776"/>
    </source>
</evidence>
<dbReference type="EMBL" id="JAODOP010000004">
    <property type="protein sequence ID" value="MEF3835363.1"/>
    <property type="molecule type" value="Genomic_DNA"/>
</dbReference>
<keyword evidence="2" id="KW-0786">Thiamine pyrophosphate</keyword>
<comment type="caution">
    <text evidence="6">The sequence shown here is derived from an EMBL/GenBank/DDBJ whole genome shotgun (WGS) entry which is preliminary data.</text>
</comment>
<feature type="domain" description="Thiamine pyrophosphate enzyme TPP-binding" evidence="4">
    <location>
        <begin position="210"/>
        <end position="345"/>
    </location>
</feature>
<dbReference type="RefSeq" id="WP_303307651.1">
    <property type="nucleotide sequence ID" value="NZ_JAODOP010000004.1"/>
</dbReference>
<dbReference type="InterPro" id="IPR017684">
    <property type="entry name" value="Phosphono-pyrv_decarboxylase"/>
</dbReference>
<organism evidence="6 7">
    <name type="scientific">Flavivirga spongiicola</name>
    <dbReference type="NCBI Taxonomy" id="421621"/>
    <lineage>
        <taxon>Bacteria</taxon>
        <taxon>Pseudomonadati</taxon>
        <taxon>Bacteroidota</taxon>
        <taxon>Flavobacteriia</taxon>
        <taxon>Flavobacteriales</taxon>
        <taxon>Flavobacteriaceae</taxon>
        <taxon>Flavivirga</taxon>
    </lineage>
</organism>
<evidence type="ECO:0000256" key="3">
    <source>
        <dbReference type="ARBA" id="ARBA00023239"/>
    </source>
</evidence>
<gene>
    <name evidence="6" type="primary">aepY</name>
    <name evidence="6" type="ORF">N1F79_19725</name>
</gene>
<dbReference type="SUPFAM" id="SSF52518">
    <property type="entry name" value="Thiamin diphosphate-binding fold (THDP-binding)"/>
    <property type="match status" value="2"/>
</dbReference>
<keyword evidence="3 6" id="KW-0456">Lyase</keyword>
<feature type="domain" description="Thiamine pyrophosphate enzyme N-terminal TPP-binding" evidence="5">
    <location>
        <begin position="8"/>
        <end position="119"/>
    </location>
</feature>
<protein>
    <submittedName>
        <fullName evidence="6">Phosphonopyruvate decarboxylase</fullName>
        <ecNumber evidence="6">4.1.1.82</ecNumber>
    </submittedName>
</protein>
<dbReference type="PANTHER" id="PTHR42818:SF1">
    <property type="entry name" value="SULFOPYRUVATE DECARBOXYLASE"/>
    <property type="match status" value="1"/>
</dbReference>
<dbReference type="InterPro" id="IPR012001">
    <property type="entry name" value="Thiamin_PyroP_enz_TPP-bd_dom"/>
</dbReference>
<dbReference type="InterPro" id="IPR011766">
    <property type="entry name" value="TPP_enzyme_TPP-bd"/>
</dbReference>
<dbReference type="Pfam" id="PF02776">
    <property type="entry name" value="TPP_enzyme_N"/>
    <property type="match status" value="1"/>
</dbReference>
<keyword evidence="1" id="KW-0210">Decarboxylase</keyword>
<evidence type="ECO:0000256" key="1">
    <source>
        <dbReference type="ARBA" id="ARBA00022793"/>
    </source>
</evidence>
<reference evidence="6 7" key="1">
    <citation type="submission" date="2022-09" db="EMBL/GenBank/DDBJ databases">
        <title>Genome sequencing of Flavivirga sp. MEBiC05379.</title>
        <authorList>
            <person name="Oh H.-M."/>
            <person name="Kwon K.K."/>
            <person name="Park M.J."/>
            <person name="Yang S.-H."/>
        </authorList>
    </citation>
    <scope>NUCLEOTIDE SEQUENCE [LARGE SCALE GENOMIC DNA]</scope>
    <source>
        <strain evidence="6 7">MEBiC05379</strain>
    </source>
</reference>
<dbReference type="CDD" id="cd03371">
    <property type="entry name" value="TPP_PpyrDC"/>
    <property type="match status" value="1"/>
</dbReference>
<proteinExistence type="predicted"/>
<evidence type="ECO:0000313" key="6">
    <source>
        <dbReference type="EMBL" id="MEF3835363.1"/>
    </source>
</evidence>
<dbReference type="CDD" id="cd07035">
    <property type="entry name" value="TPP_PYR_POX_like"/>
    <property type="match status" value="1"/>
</dbReference>
<evidence type="ECO:0000256" key="2">
    <source>
        <dbReference type="ARBA" id="ARBA00023052"/>
    </source>
</evidence>
<dbReference type="PANTHER" id="PTHR42818">
    <property type="entry name" value="SULFOPYRUVATE DECARBOXYLASE SUBUNIT ALPHA"/>
    <property type="match status" value="1"/>
</dbReference>
<dbReference type="GO" id="GO:0033980">
    <property type="term" value="F:phosphonopyruvate decarboxylase activity"/>
    <property type="evidence" value="ECO:0007669"/>
    <property type="project" value="UniProtKB-EC"/>
</dbReference>
<dbReference type="InterPro" id="IPR051818">
    <property type="entry name" value="TPP_dependent_decarboxylase"/>
</dbReference>
<dbReference type="NCBIfam" id="TIGR03297">
    <property type="entry name" value="Ppyr-DeCO2ase"/>
    <property type="match status" value="1"/>
</dbReference>
<sequence>MISVKTYFDVFKNNDVNFFTGVPDSLLKNFVSYVSDNLKESDHVITANEGASIALASGYHLATNKVPVIYMQNSGLGNAVNPLLSLANENVYSIPLLLLIGWRGEPNVKDEPQHFMQGQTTLSMLDVMEIPYIIIDDDETTSITKTKDIINQTKRLGKPHAIVVKKGVFSSYKLQSGTQSDLEMSRETAMKIVTDFLSEKDIVVSTTGKLSRELFEYRVEKKQTHSKDFLTVGSMGHASMIALGIAKEKKKRKVYCFDGDGAVLMHTGSLSSIGSSGLKNYRHIVFNNGAHESVGGQSTLGFSIDMPQIANSCGYTKIYSVSKTKELKDVLVDFNSHQGVAFLEIKVRIDSRSNLGRPTTTPIENKKSLMKNILTNDKK</sequence>
<name>A0ABU7XXW5_9FLAO</name>
<dbReference type="InterPro" id="IPR029061">
    <property type="entry name" value="THDP-binding"/>
</dbReference>
<dbReference type="Proteomes" id="UP001337305">
    <property type="component" value="Unassembled WGS sequence"/>
</dbReference>
<keyword evidence="7" id="KW-1185">Reference proteome</keyword>
<dbReference type="Gene3D" id="3.40.50.970">
    <property type="match status" value="2"/>
</dbReference>
<dbReference type="EC" id="4.1.1.82" evidence="6"/>
<accession>A0ABU7XXW5</accession>
<evidence type="ECO:0000259" key="4">
    <source>
        <dbReference type="Pfam" id="PF02775"/>
    </source>
</evidence>
<evidence type="ECO:0000313" key="7">
    <source>
        <dbReference type="Proteomes" id="UP001337305"/>
    </source>
</evidence>